<name>A0A0N4X4L6_HAEPC</name>
<evidence type="ECO:0000313" key="4">
    <source>
        <dbReference type="Proteomes" id="UP000268014"/>
    </source>
</evidence>
<evidence type="ECO:0000313" key="5">
    <source>
        <dbReference type="WBParaSite" id="HPLM_0001930801-mRNA-1"/>
    </source>
</evidence>
<dbReference type="Gene3D" id="1.20.1270.60">
    <property type="entry name" value="Arfaptin homology (AH) domain/BAR domain"/>
    <property type="match status" value="1"/>
</dbReference>
<reference evidence="3 4" key="2">
    <citation type="submission" date="2018-11" db="EMBL/GenBank/DDBJ databases">
        <authorList>
            <consortium name="Pathogen Informatics"/>
        </authorList>
    </citation>
    <scope>NUCLEOTIDE SEQUENCE [LARGE SCALE GENOMIC DNA]</scope>
    <source>
        <strain evidence="3 4">MHpl1</strain>
    </source>
</reference>
<dbReference type="EMBL" id="UZAF01021201">
    <property type="protein sequence ID" value="VDO76356.1"/>
    <property type="molecule type" value="Genomic_DNA"/>
</dbReference>
<gene>
    <name evidence="3" type="ORF">HPLM_LOCUS19300</name>
</gene>
<dbReference type="GO" id="GO:0005737">
    <property type="term" value="C:cytoplasm"/>
    <property type="evidence" value="ECO:0007669"/>
    <property type="project" value="InterPro"/>
</dbReference>
<feature type="domain" description="BAR" evidence="2">
    <location>
        <begin position="105"/>
        <end position="296"/>
    </location>
</feature>
<dbReference type="Pfam" id="PF03114">
    <property type="entry name" value="BAR"/>
    <property type="match status" value="1"/>
</dbReference>
<dbReference type="OMA" id="YAILYEQ"/>
<feature type="region of interest" description="Disordered" evidence="1">
    <location>
        <begin position="1"/>
        <end position="38"/>
    </location>
</feature>
<proteinExistence type="predicted"/>
<dbReference type="SUPFAM" id="SSF103657">
    <property type="entry name" value="BAR/IMD domain-like"/>
    <property type="match status" value="1"/>
</dbReference>
<organism evidence="5">
    <name type="scientific">Haemonchus placei</name>
    <name type="common">Barber's pole worm</name>
    <dbReference type="NCBI Taxonomy" id="6290"/>
    <lineage>
        <taxon>Eukaryota</taxon>
        <taxon>Metazoa</taxon>
        <taxon>Ecdysozoa</taxon>
        <taxon>Nematoda</taxon>
        <taxon>Chromadorea</taxon>
        <taxon>Rhabditida</taxon>
        <taxon>Rhabditina</taxon>
        <taxon>Rhabditomorpha</taxon>
        <taxon>Strongyloidea</taxon>
        <taxon>Trichostrongylidae</taxon>
        <taxon>Haemonchus</taxon>
    </lineage>
</organism>
<keyword evidence="4" id="KW-1185">Reference proteome</keyword>
<evidence type="ECO:0000313" key="3">
    <source>
        <dbReference type="EMBL" id="VDO76356.1"/>
    </source>
</evidence>
<dbReference type="InterPro" id="IPR027267">
    <property type="entry name" value="AH/BAR_dom_sf"/>
</dbReference>
<sequence length="301" mass="34564">MRDSEKKRLHSGRNSSAAWPPPQAPSYTAPYREAPTTTTAVLTAPTPVQSYDFAPRTTVVQSQAEPSTQYVSRPQYSTQVPLVTPARVEEFGPSVHYRPLQPDVIYTQDMQRYDTYHDSVLKLVDLLEAANQPDPTVLSTGRVECPKDEDPLDKVRKALEAFQQFLPPDKAEKVVKICGILEKAANCKRDYQIKKRACIRHLRRFDSLEYKTLVENREQFNKAKSNMDMAKHDVKQAKNTEQIERRAVLYQQTVEVFDEHCNKLIKLLEELPSIKESHSKDLNELTRCSREYHLAMAAIFK</sequence>
<dbReference type="AlphaFoldDB" id="A0A0N4X4L6"/>
<evidence type="ECO:0000256" key="1">
    <source>
        <dbReference type="SAM" id="MobiDB-lite"/>
    </source>
</evidence>
<dbReference type="OrthoDB" id="5835493at2759"/>
<protein>
    <submittedName>
        <fullName evidence="5">BAR domain-containing protein</fullName>
    </submittedName>
</protein>
<evidence type="ECO:0000259" key="2">
    <source>
        <dbReference type="Pfam" id="PF03114"/>
    </source>
</evidence>
<dbReference type="WBParaSite" id="HPLM_0001930801-mRNA-1">
    <property type="protein sequence ID" value="HPLM_0001930801-mRNA-1"/>
    <property type="gene ID" value="HPLM_0001930801"/>
</dbReference>
<accession>A0A0N4X4L6</accession>
<dbReference type="InterPro" id="IPR004148">
    <property type="entry name" value="BAR_dom"/>
</dbReference>
<reference evidence="5" key="1">
    <citation type="submission" date="2017-02" db="UniProtKB">
        <authorList>
            <consortium name="WormBaseParasite"/>
        </authorList>
    </citation>
    <scope>IDENTIFICATION</scope>
</reference>
<dbReference type="Proteomes" id="UP000268014">
    <property type="component" value="Unassembled WGS sequence"/>
</dbReference>